<feature type="compositionally biased region" description="Gly residues" evidence="1">
    <location>
        <begin position="58"/>
        <end position="71"/>
    </location>
</feature>
<proteinExistence type="predicted"/>
<sequence>MPAAASPQPAHQAQLIVLPASLHQTGAGSGGTLVNGVSVIDVSGALEQVAESSNDSNSGGGGGGGGGGGSESGSVVEDQQQQQRQSEAIAAAAAAQQAAHAHDV</sequence>
<dbReference type="Proteomes" id="UP000410492">
    <property type="component" value="Unassembled WGS sequence"/>
</dbReference>
<evidence type="ECO:0000256" key="1">
    <source>
        <dbReference type="SAM" id="MobiDB-lite"/>
    </source>
</evidence>
<feature type="region of interest" description="Disordered" evidence="1">
    <location>
        <begin position="49"/>
        <end position="104"/>
    </location>
</feature>
<protein>
    <submittedName>
        <fullName evidence="2">Uncharacterized protein</fullName>
    </submittedName>
</protein>
<evidence type="ECO:0000313" key="2">
    <source>
        <dbReference type="EMBL" id="VEN54434.1"/>
    </source>
</evidence>
<dbReference type="EMBL" id="CAACVG010009878">
    <property type="protein sequence ID" value="VEN54434.1"/>
    <property type="molecule type" value="Genomic_DNA"/>
</dbReference>
<name>A0A653D2U3_CALMS</name>
<keyword evidence="3" id="KW-1185">Reference proteome</keyword>
<evidence type="ECO:0000313" key="3">
    <source>
        <dbReference type="Proteomes" id="UP000410492"/>
    </source>
</evidence>
<dbReference type="AlphaFoldDB" id="A0A653D2U3"/>
<reference evidence="2 3" key="1">
    <citation type="submission" date="2019-01" db="EMBL/GenBank/DDBJ databases">
        <authorList>
            <person name="Sayadi A."/>
        </authorList>
    </citation>
    <scope>NUCLEOTIDE SEQUENCE [LARGE SCALE GENOMIC DNA]</scope>
</reference>
<feature type="non-terminal residue" evidence="2">
    <location>
        <position position="104"/>
    </location>
</feature>
<feature type="compositionally biased region" description="Low complexity" evidence="1">
    <location>
        <begin position="72"/>
        <end position="104"/>
    </location>
</feature>
<organism evidence="2 3">
    <name type="scientific">Callosobruchus maculatus</name>
    <name type="common">Southern cowpea weevil</name>
    <name type="synonym">Pulse bruchid</name>
    <dbReference type="NCBI Taxonomy" id="64391"/>
    <lineage>
        <taxon>Eukaryota</taxon>
        <taxon>Metazoa</taxon>
        <taxon>Ecdysozoa</taxon>
        <taxon>Arthropoda</taxon>
        <taxon>Hexapoda</taxon>
        <taxon>Insecta</taxon>
        <taxon>Pterygota</taxon>
        <taxon>Neoptera</taxon>
        <taxon>Endopterygota</taxon>
        <taxon>Coleoptera</taxon>
        <taxon>Polyphaga</taxon>
        <taxon>Cucujiformia</taxon>
        <taxon>Chrysomeloidea</taxon>
        <taxon>Chrysomelidae</taxon>
        <taxon>Bruchinae</taxon>
        <taxon>Bruchini</taxon>
        <taxon>Callosobruchus</taxon>
    </lineage>
</organism>
<accession>A0A653D2U3</accession>
<gene>
    <name evidence="2" type="ORF">CALMAC_LOCUS13910</name>
</gene>